<dbReference type="Gene3D" id="3.40.1400.10">
    <property type="entry name" value="Sugar-phosphate isomerase, RpiB/LacA/LacB"/>
    <property type="match status" value="1"/>
</dbReference>
<dbReference type="PANTHER" id="PTHR43732:SF1">
    <property type="entry name" value="RIBOSE 5-PHOSPHATE ISOMERASE"/>
    <property type="match status" value="1"/>
</dbReference>
<name>A0A383E0P3_9ZZZZ</name>
<protein>
    <recommendedName>
        <fullName evidence="4">Ribose 5-phosphate isomerase B</fullName>
    </recommendedName>
</protein>
<dbReference type="SUPFAM" id="SSF89623">
    <property type="entry name" value="Ribose/Galactose isomerase RpiB/AlsB"/>
    <property type="match status" value="1"/>
</dbReference>
<dbReference type="Pfam" id="PF02502">
    <property type="entry name" value="LacAB_rpiB"/>
    <property type="match status" value="1"/>
</dbReference>
<evidence type="ECO:0000256" key="1">
    <source>
        <dbReference type="ARBA" id="ARBA00008754"/>
    </source>
</evidence>
<feature type="non-terminal residue" evidence="3">
    <location>
        <position position="149"/>
    </location>
</feature>
<dbReference type="InterPro" id="IPR051812">
    <property type="entry name" value="SPI_LacAB/RpiB"/>
</dbReference>
<organism evidence="3">
    <name type="scientific">marine metagenome</name>
    <dbReference type="NCBI Taxonomy" id="408172"/>
    <lineage>
        <taxon>unclassified sequences</taxon>
        <taxon>metagenomes</taxon>
        <taxon>ecological metagenomes</taxon>
    </lineage>
</organism>
<evidence type="ECO:0008006" key="4">
    <source>
        <dbReference type="Google" id="ProtNLM"/>
    </source>
</evidence>
<proteinExistence type="inferred from homology"/>
<dbReference type="AlphaFoldDB" id="A0A383E0P3"/>
<evidence type="ECO:0000256" key="2">
    <source>
        <dbReference type="ARBA" id="ARBA00023235"/>
    </source>
</evidence>
<evidence type="ECO:0000313" key="3">
    <source>
        <dbReference type="EMBL" id="SVE50043.1"/>
    </source>
</evidence>
<dbReference type="GO" id="GO:0016853">
    <property type="term" value="F:isomerase activity"/>
    <property type="evidence" value="ECO:0007669"/>
    <property type="project" value="UniProtKB-KW"/>
</dbReference>
<gene>
    <name evidence="3" type="ORF">METZ01_LOCUS502897</name>
</gene>
<dbReference type="PIRSF" id="PIRSF005384">
    <property type="entry name" value="RpiB_LacA_B"/>
    <property type="match status" value="1"/>
</dbReference>
<dbReference type="NCBIfam" id="TIGR00689">
    <property type="entry name" value="rpiB_lacA_lacB"/>
    <property type="match status" value="1"/>
</dbReference>
<dbReference type="NCBIfam" id="NF004051">
    <property type="entry name" value="PRK05571.1"/>
    <property type="match status" value="1"/>
</dbReference>
<dbReference type="NCBIfam" id="TIGR01120">
    <property type="entry name" value="rpiB"/>
    <property type="match status" value="1"/>
</dbReference>
<dbReference type="InterPro" id="IPR003500">
    <property type="entry name" value="RpiB_LacA_LacB"/>
</dbReference>
<reference evidence="3" key="1">
    <citation type="submission" date="2018-05" db="EMBL/GenBank/DDBJ databases">
        <authorList>
            <person name="Lanie J.A."/>
            <person name="Ng W.-L."/>
            <person name="Kazmierczak K.M."/>
            <person name="Andrzejewski T.M."/>
            <person name="Davidsen T.M."/>
            <person name="Wayne K.J."/>
            <person name="Tettelin H."/>
            <person name="Glass J.I."/>
            <person name="Rusch D."/>
            <person name="Podicherti R."/>
            <person name="Tsui H.-C.T."/>
            <person name="Winkler M.E."/>
        </authorList>
    </citation>
    <scope>NUCLEOTIDE SEQUENCE</scope>
</reference>
<accession>A0A383E0P3</accession>
<dbReference type="InterPro" id="IPR004785">
    <property type="entry name" value="RpiB"/>
</dbReference>
<dbReference type="EMBL" id="UINC01221632">
    <property type="protein sequence ID" value="SVE50043.1"/>
    <property type="molecule type" value="Genomic_DNA"/>
</dbReference>
<sequence length="149" mass="16034">MRLGVGGDHAGFSMKGPVIEYLQSKGHQVTDYGTYSEDPVDFPDIAQQVTSAILSKKVKRGILVCGTGVGAAIAGNKVPGIRAAVTHDTYCAHQGVEHDDVNLICIGAWIIGLSVAKEVLDAFVNAKFSDDPNFKRRVNKLTEMELKYA</sequence>
<dbReference type="PANTHER" id="PTHR43732">
    <property type="entry name" value="RIBOSE 5-PHOSPHATE ISOMERASE-RELATED"/>
    <property type="match status" value="1"/>
</dbReference>
<dbReference type="GO" id="GO:0005975">
    <property type="term" value="P:carbohydrate metabolic process"/>
    <property type="evidence" value="ECO:0007669"/>
    <property type="project" value="InterPro"/>
</dbReference>
<dbReference type="InterPro" id="IPR036569">
    <property type="entry name" value="RpiB_LacA_LacB_sf"/>
</dbReference>
<comment type="similarity">
    <text evidence="1">Belongs to the LacAB/RpiB family.</text>
</comment>
<keyword evidence="2" id="KW-0413">Isomerase</keyword>